<gene>
    <name evidence="1" type="ORF">V6N11_039878</name>
</gene>
<organism evidence="1 2">
    <name type="scientific">Hibiscus sabdariffa</name>
    <name type="common">roselle</name>
    <dbReference type="NCBI Taxonomy" id="183260"/>
    <lineage>
        <taxon>Eukaryota</taxon>
        <taxon>Viridiplantae</taxon>
        <taxon>Streptophyta</taxon>
        <taxon>Embryophyta</taxon>
        <taxon>Tracheophyta</taxon>
        <taxon>Spermatophyta</taxon>
        <taxon>Magnoliopsida</taxon>
        <taxon>eudicotyledons</taxon>
        <taxon>Gunneridae</taxon>
        <taxon>Pentapetalae</taxon>
        <taxon>rosids</taxon>
        <taxon>malvids</taxon>
        <taxon>Malvales</taxon>
        <taxon>Malvaceae</taxon>
        <taxon>Malvoideae</taxon>
        <taxon>Hibiscus</taxon>
    </lineage>
</organism>
<name>A0ABR2RG69_9ROSI</name>
<accession>A0ABR2RG69</accession>
<protein>
    <recommendedName>
        <fullName evidence="3">Reverse transcriptase zinc-binding domain-containing protein</fullName>
    </recommendedName>
</protein>
<proteinExistence type="predicted"/>
<dbReference type="EMBL" id="JBBPBN010000022">
    <property type="protein sequence ID" value="KAK9011796.1"/>
    <property type="molecule type" value="Genomic_DNA"/>
</dbReference>
<evidence type="ECO:0000313" key="1">
    <source>
        <dbReference type="EMBL" id="KAK9011796.1"/>
    </source>
</evidence>
<keyword evidence="2" id="KW-1185">Reference proteome</keyword>
<evidence type="ECO:0008006" key="3">
    <source>
        <dbReference type="Google" id="ProtNLM"/>
    </source>
</evidence>
<dbReference type="Proteomes" id="UP001396334">
    <property type="component" value="Unassembled WGS sequence"/>
</dbReference>
<sequence length="205" mass="23599">MWVTALRREYCIVTTCHFYIARLNYSPLWRPLLGVWKNFCDNIFWVVGDGTDVYFWNETLDDGDWNVQCLSDLLYPYVVPHVMGVLPPSFEDKCDTVAWMHTSMRAFTVASTYEGLCLMNNVECVCRGLSPGSSYSSCGCCNETVLHILRDCPPMRCFWQSIIPLTEHAFFFGSILEHWILENINASRAYGHVSPPWSCLFSSFL</sequence>
<comment type="caution">
    <text evidence="1">The sequence shown here is derived from an EMBL/GenBank/DDBJ whole genome shotgun (WGS) entry which is preliminary data.</text>
</comment>
<reference evidence="1 2" key="1">
    <citation type="journal article" date="2024" name="G3 (Bethesda)">
        <title>Genome assembly of Hibiscus sabdariffa L. provides insights into metabolisms of medicinal natural products.</title>
        <authorList>
            <person name="Kim T."/>
        </authorList>
    </citation>
    <scope>NUCLEOTIDE SEQUENCE [LARGE SCALE GENOMIC DNA]</scope>
    <source>
        <strain evidence="1">TK-2024</strain>
        <tissue evidence="1">Old leaves</tissue>
    </source>
</reference>
<evidence type="ECO:0000313" key="2">
    <source>
        <dbReference type="Proteomes" id="UP001396334"/>
    </source>
</evidence>